<dbReference type="VEuPathDB" id="FungiDB:ASPFODRAFT_63835"/>
<organism evidence="1 2">
    <name type="scientific">Aspergillus luchuensis (strain CBS 106.47)</name>
    <dbReference type="NCBI Taxonomy" id="1137211"/>
    <lineage>
        <taxon>Eukaryota</taxon>
        <taxon>Fungi</taxon>
        <taxon>Dikarya</taxon>
        <taxon>Ascomycota</taxon>
        <taxon>Pezizomycotina</taxon>
        <taxon>Eurotiomycetes</taxon>
        <taxon>Eurotiomycetidae</taxon>
        <taxon>Eurotiales</taxon>
        <taxon>Aspergillaceae</taxon>
        <taxon>Aspergillus</taxon>
        <taxon>Aspergillus subgen. Circumdati</taxon>
    </lineage>
</organism>
<sequence>MRERDFLILILMRTTGELEGITLYCLAGVVIGGHRWACPVLALSRPWNGRELSPSTACNTDQAIEYITGVEYHVQSQAVSLTMPWQQCLHLAYGRMYKVHDDHLGWDHRLELAPKKAYPCVDIPKYRKLGAPRNLRLDRSVCFW</sequence>
<proteinExistence type="predicted"/>
<evidence type="ECO:0000313" key="1">
    <source>
        <dbReference type="EMBL" id="OJZ82646.1"/>
    </source>
</evidence>
<reference evidence="2" key="1">
    <citation type="journal article" date="2017" name="Genome Biol.">
        <title>Comparative genomics reveals high biological diversity and specific adaptations in the industrially and medically important fungal genus Aspergillus.</title>
        <authorList>
            <person name="de Vries R.P."/>
            <person name="Riley R."/>
            <person name="Wiebenga A."/>
            <person name="Aguilar-Osorio G."/>
            <person name="Amillis S."/>
            <person name="Uchima C.A."/>
            <person name="Anderluh G."/>
            <person name="Asadollahi M."/>
            <person name="Askin M."/>
            <person name="Barry K."/>
            <person name="Battaglia E."/>
            <person name="Bayram O."/>
            <person name="Benocci T."/>
            <person name="Braus-Stromeyer S.A."/>
            <person name="Caldana C."/>
            <person name="Canovas D."/>
            <person name="Cerqueira G.C."/>
            <person name="Chen F."/>
            <person name="Chen W."/>
            <person name="Choi C."/>
            <person name="Clum A."/>
            <person name="Dos Santos R.A."/>
            <person name="Damasio A.R."/>
            <person name="Diallinas G."/>
            <person name="Emri T."/>
            <person name="Fekete E."/>
            <person name="Flipphi M."/>
            <person name="Freyberg S."/>
            <person name="Gallo A."/>
            <person name="Gournas C."/>
            <person name="Habgood R."/>
            <person name="Hainaut M."/>
            <person name="Harispe M.L."/>
            <person name="Henrissat B."/>
            <person name="Hilden K.S."/>
            <person name="Hope R."/>
            <person name="Hossain A."/>
            <person name="Karabika E."/>
            <person name="Karaffa L."/>
            <person name="Karanyi Z."/>
            <person name="Krasevec N."/>
            <person name="Kuo A."/>
            <person name="Kusch H."/>
            <person name="LaButti K."/>
            <person name="Lagendijk E.L."/>
            <person name="Lapidus A."/>
            <person name="Levasseur A."/>
            <person name="Lindquist E."/>
            <person name="Lipzen A."/>
            <person name="Logrieco A.F."/>
            <person name="MacCabe A."/>
            <person name="Maekelae M.R."/>
            <person name="Malavazi I."/>
            <person name="Melin P."/>
            <person name="Meyer V."/>
            <person name="Mielnichuk N."/>
            <person name="Miskei M."/>
            <person name="Molnar A.P."/>
            <person name="Mule G."/>
            <person name="Ngan C.Y."/>
            <person name="Orejas M."/>
            <person name="Orosz E."/>
            <person name="Ouedraogo J.P."/>
            <person name="Overkamp K.M."/>
            <person name="Park H.-S."/>
            <person name="Perrone G."/>
            <person name="Piumi F."/>
            <person name="Punt P.J."/>
            <person name="Ram A.F."/>
            <person name="Ramon A."/>
            <person name="Rauscher S."/>
            <person name="Record E."/>
            <person name="Riano-Pachon D.M."/>
            <person name="Robert V."/>
            <person name="Roehrig J."/>
            <person name="Ruller R."/>
            <person name="Salamov A."/>
            <person name="Salih N.S."/>
            <person name="Samson R.A."/>
            <person name="Sandor E."/>
            <person name="Sanguinetti M."/>
            <person name="Schuetze T."/>
            <person name="Sepcic K."/>
            <person name="Shelest E."/>
            <person name="Sherlock G."/>
            <person name="Sophianopoulou V."/>
            <person name="Squina F.M."/>
            <person name="Sun H."/>
            <person name="Susca A."/>
            <person name="Todd R.B."/>
            <person name="Tsang A."/>
            <person name="Unkles S.E."/>
            <person name="van de Wiele N."/>
            <person name="van Rossen-Uffink D."/>
            <person name="Oliveira J.V."/>
            <person name="Vesth T.C."/>
            <person name="Visser J."/>
            <person name="Yu J.-H."/>
            <person name="Zhou M."/>
            <person name="Andersen M.R."/>
            <person name="Archer D.B."/>
            <person name="Baker S.E."/>
            <person name="Benoit I."/>
            <person name="Brakhage A.A."/>
            <person name="Braus G.H."/>
            <person name="Fischer R."/>
            <person name="Frisvad J.C."/>
            <person name="Goldman G.H."/>
            <person name="Houbraken J."/>
            <person name="Oakley B."/>
            <person name="Pocsi I."/>
            <person name="Scazzocchio C."/>
            <person name="Seiboth B."/>
            <person name="vanKuyk P.A."/>
            <person name="Wortman J."/>
            <person name="Dyer P.S."/>
            <person name="Grigoriev I.V."/>
        </authorList>
    </citation>
    <scope>NUCLEOTIDE SEQUENCE [LARGE SCALE GENOMIC DNA]</scope>
    <source>
        <strain evidence="2">CBS 106.47</strain>
    </source>
</reference>
<gene>
    <name evidence="1" type="ORF">ASPFODRAFT_63835</name>
</gene>
<protein>
    <submittedName>
        <fullName evidence="1">Uncharacterized protein</fullName>
    </submittedName>
</protein>
<name>A0A1M3T7B2_ASPLC</name>
<dbReference type="AlphaFoldDB" id="A0A1M3T7B2"/>
<dbReference type="EMBL" id="KV878247">
    <property type="protein sequence ID" value="OJZ82646.1"/>
    <property type="molecule type" value="Genomic_DNA"/>
</dbReference>
<accession>A0A1M3T7B2</accession>
<evidence type="ECO:0000313" key="2">
    <source>
        <dbReference type="Proteomes" id="UP000184063"/>
    </source>
</evidence>
<dbReference type="Proteomes" id="UP000184063">
    <property type="component" value="Unassembled WGS sequence"/>
</dbReference>